<organism evidence="8">
    <name type="scientific">marine sediment metagenome</name>
    <dbReference type="NCBI Taxonomy" id="412755"/>
    <lineage>
        <taxon>unclassified sequences</taxon>
        <taxon>metagenomes</taxon>
        <taxon>ecological metagenomes</taxon>
    </lineage>
</organism>
<keyword evidence="4 7" id="KW-0812">Transmembrane</keyword>
<feature type="transmembrane region" description="Helical" evidence="7">
    <location>
        <begin position="27"/>
        <end position="47"/>
    </location>
</feature>
<dbReference type="GO" id="GO:0005886">
    <property type="term" value="C:plasma membrane"/>
    <property type="evidence" value="ECO:0007669"/>
    <property type="project" value="UniProtKB-SubCell"/>
</dbReference>
<accession>A0A0F9IF33</accession>
<evidence type="ECO:0000256" key="7">
    <source>
        <dbReference type="SAM" id="Phobius"/>
    </source>
</evidence>
<dbReference type="AlphaFoldDB" id="A0A0F9IF33"/>
<dbReference type="Gene3D" id="1.10.3730.20">
    <property type="match status" value="1"/>
</dbReference>
<evidence type="ECO:0000256" key="5">
    <source>
        <dbReference type="ARBA" id="ARBA00022989"/>
    </source>
</evidence>
<dbReference type="InterPro" id="IPR000390">
    <property type="entry name" value="Small_drug/metabolite_transptr"/>
</dbReference>
<gene>
    <name evidence="8" type="ORF">LCGC14_1587090</name>
</gene>
<dbReference type="PANTHER" id="PTHR30561:SF0">
    <property type="entry name" value="GUANIDINIUM EXPORTER"/>
    <property type="match status" value="1"/>
</dbReference>
<evidence type="ECO:0000256" key="3">
    <source>
        <dbReference type="ARBA" id="ARBA00022475"/>
    </source>
</evidence>
<dbReference type="NCBIfam" id="NF008512">
    <property type="entry name" value="PRK11431.1"/>
    <property type="match status" value="1"/>
</dbReference>
<sequence length="104" mass="10808">MAWVYLLVAGVLEVVWATGLKYSDGLTRLWPTVIAVVTVTASLYLLGLAMKSLPMGTAYTIWTGIGAVGTVVLGIVVLGESASPVRLISIALIVLGAIGLKVSH</sequence>
<feature type="transmembrane region" description="Helical" evidence="7">
    <location>
        <begin position="85"/>
        <end position="103"/>
    </location>
</feature>
<name>A0A0F9IF33_9ZZZZ</name>
<proteinExistence type="predicted"/>
<evidence type="ECO:0000313" key="8">
    <source>
        <dbReference type="EMBL" id="KKM26211.1"/>
    </source>
</evidence>
<evidence type="ECO:0000256" key="6">
    <source>
        <dbReference type="ARBA" id="ARBA00023136"/>
    </source>
</evidence>
<comment type="subcellular location">
    <subcellularLocation>
        <location evidence="1">Cell membrane</location>
        <topology evidence="1">Multi-pass membrane protein</topology>
    </subcellularLocation>
</comment>
<dbReference type="SUPFAM" id="SSF103481">
    <property type="entry name" value="Multidrug resistance efflux transporter EmrE"/>
    <property type="match status" value="1"/>
</dbReference>
<evidence type="ECO:0000256" key="1">
    <source>
        <dbReference type="ARBA" id="ARBA00004651"/>
    </source>
</evidence>
<evidence type="ECO:0000256" key="2">
    <source>
        <dbReference type="ARBA" id="ARBA00022448"/>
    </source>
</evidence>
<dbReference type="InterPro" id="IPR045324">
    <property type="entry name" value="Small_multidrug_res"/>
</dbReference>
<dbReference type="Pfam" id="PF00893">
    <property type="entry name" value="Multi_Drug_Res"/>
    <property type="match status" value="1"/>
</dbReference>
<keyword evidence="3" id="KW-1003">Cell membrane</keyword>
<dbReference type="GO" id="GO:0022857">
    <property type="term" value="F:transmembrane transporter activity"/>
    <property type="evidence" value="ECO:0007669"/>
    <property type="project" value="InterPro"/>
</dbReference>
<protein>
    <recommendedName>
        <fullName evidence="9">Quaternary ammonium compound-resistance protein SugE</fullName>
    </recommendedName>
</protein>
<dbReference type="FunFam" id="1.10.3730.20:FF:000001">
    <property type="entry name" value="Quaternary ammonium compound resistance transporter SugE"/>
    <property type="match status" value="1"/>
</dbReference>
<evidence type="ECO:0000256" key="4">
    <source>
        <dbReference type="ARBA" id="ARBA00022692"/>
    </source>
</evidence>
<dbReference type="EMBL" id="LAZR01012557">
    <property type="protein sequence ID" value="KKM26211.1"/>
    <property type="molecule type" value="Genomic_DNA"/>
</dbReference>
<keyword evidence="2" id="KW-0813">Transport</keyword>
<dbReference type="InterPro" id="IPR037185">
    <property type="entry name" value="EmrE-like"/>
</dbReference>
<reference evidence="8" key="1">
    <citation type="journal article" date="2015" name="Nature">
        <title>Complex archaea that bridge the gap between prokaryotes and eukaryotes.</title>
        <authorList>
            <person name="Spang A."/>
            <person name="Saw J.H."/>
            <person name="Jorgensen S.L."/>
            <person name="Zaremba-Niedzwiedzka K."/>
            <person name="Martijn J."/>
            <person name="Lind A.E."/>
            <person name="van Eijk R."/>
            <person name="Schleper C."/>
            <person name="Guy L."/>
            <person name="Ettema T.J."/>
        </authorList>
    </citation>
    <scope>NUCLEOTIDE SEQUENCE</scope>
</reference>
<dbReference type="PANTHER" id="PTHR30561">
    <property type="entry name" value="SMR FAMILY PROTON-DEPENDENT DRUG EFFLUX TRANSPORTER SUGE"/>
    <property type="match status" value="1"/>
</dbReference>
<evidence type="ECO:0008006" key="9">
    <source>
        <dbReference type="Google" id="ProtNLM"/>
    </source>
</evidence>
<feature type="transmembrane region" description="Helical" evidence="7">
    <location>
        <begin position="59"/>
        <end position="79"/>
    </location>
</feature>
<keyword evidence="6 7" id="KW-0472">Membrane</keyword>
<comment type="caution">
    <text evidence="8">The sequence shown here is derived from an EMBL/GenBank/DDBJ whole genome shotgun (WGS) entry which is preliminary data.</text>
</comment>
<keyword evidence="5 7" id="KW-1133">Transmembrane helix</keyword>